<dbReference type="Pfam" id="PF12715">
    <property type="entry name" value="Abhydrolase_7"/>
    <property type="match status" value="1"/>
</dbReference>
<protein>
    <recommendedName>
        <fullName evidence="3">Acetyl xylan esterase domain-containing protein</fullName>
    </recommendedName>
</protein>
<accession>A0A178HYS0</accession>
<dbReference type="InterPro" id="IPR029058">
    <property type="entry name" value="AB_hydrolase_fold"/>
</dbReference>
<evidence type="ECO:0000313" key="1">
    <source>
        <dbReference type="EMBL" id="OAM77125.1"/>
    </source>
</evidence>
<dbReference type="AlphaFoldDB" id="A0A178HYS0"/>
<dbReference type="ESTHER" id="9rhiz-a0a178hys0">
    <property type="family name" value="Abhydrolase_7"/>
</dbReference>
<dbReference type="RefSeq" id="WP_067456167.1">
    <property type="nucleotide sequence ID" value="NZ_LVVY01000086.1"/>
</dbReference>
<reference evidence="1 2" key="1">
    <citation type="submission" date="2016-03" db="EMBL/GenBank/DDBJ databases">
        <title>Genome sequencing of Devosia sp. S37.</title>
        <authorList>
            <person name="Mohd Nor M."/>
        </authorList>
    </citation>
    <scope>NUCLEOTIDE SEQUENCE [LARGE SCALE GENOMIC DNA]</scope>
    <source>
        <strain evidence="1 2">S37</strain>
    </source>
</reference>
<dbReference type="PANTHER" id="PTHR22946">
    <property type="entry name" value="DIENELACTONE HYDROLASE DOMAIN-CONTAINING PROTEIN-RELATED"/>
    <property type="match status" value="1"/>
</dbReference>
<dbReference type="InterPro" id="IPR050261">
    <property type="entry name" value="FrsA_esterase"/>
</dbReference>
<proteinExistence type="predicted"/>
<dbReference type="STRING" id="1770058.A3840_10860"/>
<gene>
    <name evidence="1" type="ORF">A3840_10860</name>
</gene>
<dbReference type="EMBL" id="LVVY01000086">
    <property type="protein sequence ID" value="OAM77125.1"/>
    <property type="molecule type" value="Genomic_DNA"/>
</dbReference>
<name>A0A178HYS0_9HYPH</name>
<dbReference type="SUPFAM" id="SSF53474">
    <property type="entry name" value="alpha/beta-Hydrolases"/>
    <property type="match status" value="1"/>
</dbReference>
<dbReference type="Gene3D" id="3.40.50.1820">
    <property type="entry name" value="alpha/beta hydrolase"/>
    <property type="match status" value="1"/>
</dbReference>
<dbReference type="OrthoDB" id="3668964at2"/>
<keyword evidence="2" id="KW-1185">Reference proteome</keyword>
<comment type="caution">
    <text evidence="1">The sequence shown here is derived from an EMBL/GenBank/DDBJ whole genome shotgun (WGS) entry which is preliminary data.</text>
</comment>
<evidence type="ECO:0000313" key="2">
    <source>
        <dbReference type="Proteomes" id="UP000078389"/>
    </source>
</evidence>
<dbReference type="Proteomes" id="UP000078389">
    <property type="component" value="Unassembled WGS sequence"/>
</dbReference>
<evidence type="ECO:0008006" key="3">
    <source>
        <dbReference type="Google" id="ProtNLM"/>
    </source>
</evidence>
<organism evidence="1 2">
    <name type="scientific">Devosia elaeis</name>
    <dbReference type="NCBI Taxonomy" id="1770058"/>
    <lineage>
        <taxon>Bacteria</taxon>
        <taxon>Pseudomonadati</taxon>
        <taxon>Pseudomonadota</taxon>
        <taxon>Alphaproteobacteria</taxon>
        <taxon>Hyphomicrobiales</taxon>
        <taxon>Devosiaceae</taxon>
        <taxon>Devosia</taxon>
    </lineage>
</organism>
<sequence>MCDHCSTQFVFDPQDLHFNLMEVAPRRLAFDGQDASDEWASALRGKVSELLRMPAYPHDAPAISFRGEAQDMGDHIRRELVFEAEPGAHVPVTMLTPKDGKGPWPVMICLQGHTTGRHISMGEAKYPGDENSLGGDRDFGLQAVRRGFVALALELRAFGERNDSRPDPVRRTHELARNDDNRTCKHSAMTALLLGRTLLGERVFDVRRICDAIEQIPELDADRIYLMGQSGGGTVGWYAAAVEPRLRGVMLASFFGTVTGTIGRIDHCTDNYLPDMLTWFDFPDIAGAFGDTKVLVVMGRQDPLFPQASVKQAAEHVRSIFSAQARSDAFDLRFGEEGHRFYAAVGWPRFLEMVK</sequence>
<dbReference type="InterPro" id="IPR025890">
    <property type="entry name" value="Abhydrolase_bac"/>
</dbReference>